<feature type="transmembrane region" description="Helical" evidence="1">
    <location>
        <begin position="63"/>
        <end position="81"/>
    </location>
</feature>
<proteinExistence type="predicted"/>
<sequence>MGYNNYEKDYNHNVKYGGHGDNNDVVSIGTWIAILILTAIPILNIIGLLVMAFSQGNKNIKNFAKATLLVAAILVIFGMMFKACL</sequence>
<organism evidence="2 3">
    <name type="scientific">Hathewaya proteolytica DSM 3090</name>
    <dbReference type="NCBI Taxonomy" id="1121331"/>
    <lineage>
        <taxon>Bacteria</taxon>
        <taxon>Bacillati</taxon>
        <taxon>Bacillota</taxon>
        <taxon>Clostridia</taxon>
        <taxon>Eubacteriales</taxon>
        <taxon>Clostridiaceae</taxon>
        <taxon>Hathewaya</taxon>
    </lineage>
</organism>
<name>A0A1M6MCJ4_9CLOT</name>
<gene>
    <name evidence="2" type="ORF">SAMN02745248_00999</name>
</gene>
<feature type="transmembrane region" description="Helical" evidence="1">
    <location>
        <begin position="28"/>
        <end position="51"/>
    </location>
</feature>
<evidence type="ECO:0000256" key="1">
    <source>
        <dbReference type="SAM" id="Phobius"/>
    </source>
</evidence>
<reference evidence="2 3" key="1">
    <citation type="submission" date="2016-11" db="EMBL/GenBank/DDBJ databases">
        <authorList>
            <person name="Jaros S."/>
            <person name="Januszkiewicz K."/>
            <person name="Wedrychowicz H."/>
        </authorList>
    </citation>
    <scope>NUCLEOTIDE SEQUENCE [LARGE SCALE GENOMIC DNA]</scope>
    <source>
        <strain evidence="2 3">DSM 3090</strain>
    </source>
</reference>
<dbReference type="EMBL" id="FRAD01000007">
    <property type="protein sequence ID" value="SHJ81155.1"/>
    <property type="molecule type" value="Genomic_DNA"/>
</dbReference>
<keyword evidence="1" id="KW-1133">Transmembrane helix</keyword>
<dbReference type="STRING" id="1121331.SAMN02745248_00999"/>
<protein>
    <submittedName>
        <fullName evidence="2">Uncharacterized protein</fullName>
    </submittedName>
</protein>
<dbReference type="Proteomes" id="UP000183952">
    <property type="component" value="Unassembled WGS sequence"/>
</dbReference>
<evidence type="ECO:0000313" key="2">
    <source>
        <dbReference type="EMBL" id="SHJ81155.1"/>
    </source>
</evidence>
<accession>A0A1M6MCJ4</accession>
<keyword evidence="1" id="KW-0472">Membrane</keyword>
<dbReference type="AlphaFoldDB" id="A0A1M6MCJ4"/>
<evidence type="ECO:0000313" key="3">
    <source>
        <dbReference type="Proteomes" id="UP000183952"/>
    </source>
</evidence>
<keyword evidence="3" id="KW-1185">Reference proteome</keyword>
<keyword evidence="1" id="KW-0812">Transmembrane</keyword>
<dbReference type="RefSeq" id="WP_084672070.1">
    <property type="nucleotide sequence ID" value="NZ_FRAD01000007.1"/>
</dbReference>